<keyword evidence="1" id="KW-0472">Membrane</keyword>
<dbReference type="AlphaFoldDB" id="A0A5C8NPD2"/>
<reference evidence="2 3" key="1">
    <citation type="submission" date="2019-06" db="EMBL/GenBank/DDBJ databases">
        <title>Aeromicrobium sp. nov., isolated from a maize field.</title>
        <authorList>
            <person name="Lin S.-Y."/>
            <person name="Tsai C.-F."/>
            <person name="Young C.-C."/>
        </authorList>
    </citation>
    <scope>NUCLEOTIDE SEQUENCE [LARGE SCALE GENOMIC DNA]</scope>
    <source>
        <strain evidence="2 3">CC-CFT486</strain>
    </source>
</reference>
<evidence type="ECO:0000313" key="2">
    <source>
        <dbReference type="EMBL" id="TXL62303.1"/>
    </source>
</evidence>
<comment type="caution">
    <text evidence="2">The sequence shown here is derived from an EMBL/GenBank/DDBJ whole genome shotgun (WGS) entry which is preliminary data.</text>
</comment>
<keyword evidence="3" id="KW-1185">Reference proteome</keyword>
<protein>
    <submittedName>
        <fullName evidence="2">Uncharacterized protein</fullName>
    </submittedName>
</protein>
<evidence type="ECO:0000256" key="1">
    <source>
        <dbReference type="SAM" id="Phobius"/>
    </source>
</evidence>
<dbReference type="RefSeq" id="WP_147684852.1">
    <property type="nucleotide sequence ID" value="NZ_VDUX01000002.1"/>
</dbReference>
<dbReference type="EMBL" id="VDUX01000002">
    <property type="protein sequence ID" value="TXL62303.1"/>
    <property type="molecule type" value="Genomic_DNA"/>
</dbReference>
<organism evidence="2 3">
    <name type="scientific">Aeromicrobium terrae</name>
    <dbReference type="NCBI Taxonomy" id="2498846"/>
    <lineage>
        <taxon>Bacteria</taxon>
        <taxon>Bacillati</taxon>
        <taxon>Actinomycetota</taxon>
        <taxon>Actinomycetes</taxon>
        <taxon>Propionibacteriales</taxon>
        <taxon>Nocardioidaceae</taxon>
        <taxon>Aeromicrobium</taxon>
    </lineage>
</organism>
<proteinExistence type="predicted"/>
<feature type="transmembrane region" description="Helical" evidence="1">
    <location>
        <begin position="12"/>
        <end position="33"/>
    </location>
</feature>
<keyword evidence="1" id="KW-1133">Transmembrane helix</keyword>
<accession>A0A5C8NPD2</accession>
<gene>
    <name evidence="2" type="ORF">FHP06_06300</name>
</gene>
<dbReference type="Proteomes" id="UP000321571">
    <property type="component" value="Unassembled WGS sequence"/>
</dbReference>
<keyword evidence="1" id="KW-0812">Transmembrane</keyword>
<evidence type="ECO:0000313" key="3">
    <source>
        <dbReference type="Proteomes" id="UP000321571"/>
    </source>
</evidence>
<name>A0A5C8NPD2_9ACTN</name>
<feature type="transmembrane region" description="Helical" evidence="1">
    <location>
        <begin position="39"/>
        <end position="58"/>
    </location>
</feature>
<sequence>MSVNKTKLEWFSVSAVTVSMIIVGLVMISLVRADTLDRLPWAPLGLAIAVLGVLGVFVEGIARAKWWSDQTQARPRH</sequence>